<keyword evidence="2 4" id="KW-0378">Hydrolase</keyword>
<evidence type="ECO:0000313" key="4">
    <source>
        <dbReference type="EMBL" id="WOJ88817.1"/>
    </source>
</evidence>
<proteinExistence type="inferred from homology"/>
<keyword evidence="5" id="KW-1185">Reference proteome</keyword>
<dbReference type="InterPro" id="IPR001110">
    <property type="entry name" value="UPF0012_CS"/>
</dbReference>
<dbReference type="PROSITE" id="PS50263">
    <property type="entry name" value="CN_HYDROLASE"/>
    <property type="match status" value="1"/>
</dbReference>
<comment type="similarity">
    <text evidence="1">Belongs to the carbon-nitrogen hydrolase superfamily. NIT1/NIT2 family.</text>
</comment>
<reference evidence="4 5" key="1">
    <citation type="submission" date="2023-10" db="EMBL/GenBank/DDBJ databases">
        <title>Novel methanotroph of the genus Methylocapsa from a subarctic wetland.</title>
        <authorList>
            <person name="Belova S.E."/>
            <person name="Oshkin I.Y."/>
            <person name="Miroshnikov K."/>
            <person name="Dedysh S.N."/>
        </authorList>
    </citation>
    <scope>NUCLEOTIDE SEQUENCE [LARGE SCALE GENOMIC DNA]</scope>
    <source>
        <strain evidence="4 5">RX1</strain>
    </source>
</reference>
<dbReference type="EMBL" id="CP136862">
    <property type="protein sequence ID" value="WOJ88817.1"/>
    <property type="molecule type" value="Genomic_DNA"/>
</dbReference>
<dbReference type="PANTHER" id="PTHR23088">
    <property type="entry name" value="NITRILASE-RELATED"/>
    <property type="match status" value="1"/>
</dbReference>
<name>A0ABZ0HPV6_9HYPH</name>
<sequence length="277" mass="30578">MKVSLIQMNSISDKPANIAAATKLIERAVAEERPDWIGLPECFDFLGGHRSDKQAAAEAFPDGPAYSAMQALARRHRVFIHAGSILEKAEGEERIRNTTVVFDREGVEVARYRKIHMFDITAPDGTEYRESAAFAPGDAVATYPCEDMIVGCSICYDIRFPDLFQALVAKGAEMIALPAAFTLQTGKDHWEVLCRARAIETQTYFCAIAQTGAHVIGNETRHSYGHSLVVDPWGHVVAKASDGVGIVSTRLELARVKKVRQQIPVAQHRVRFDAEPQ</sequence>
<evidence type="ECO:0000256" key="1">
    <source>
        <dbReference type="ARBA" id="ARBA00010613"/>
    </source>
</evidence>
<dbReference type="GO" id="GO:0016787">
    <property type="term" value="F:hydrolase activity"/>
    <property type="evidence" value="ECO:0007669"/>
    <property type="project" value="UniProtKB-KW"/>
</dbReference>
<dbReference type="RefSeq" id="WP_407338254.1">
    <property type="nucleotide sequence ID" value="NZ_CP136862.1"/>
</dbReference>
<dbReference type="SUPFAM" id="SSF56317">
    <property type="entry name" value="Carbon-nitrogen hydrolase"/>
    <property type="match status" value="1"/>
</dbReference>
<dbReference type="CDD" id="cd07572">
    <property type="entry name" value="nit"/>
    <property type="match status" value="1"/>
</dbReference>
<protein>
    <submittedName>
        <fullName evidence="4">Carbon-nitrogen hydrolase family protein</fullName>
    </submittedName>
</protein>
<dbReference type="InterPro" id="IPR003010">
    <property type="entry name" value="C-N_Hydrolase"/>
</dbReference>
<gene>
    <name evidence="4" type="ORF">RZS28_13495</name>
</gene>
<organism evidence="4 5">
    <name type="scientific">Methylocapsa polymorpha</name>
    <dbReference type="NCBI Taxonomy" id="3080828"/>
    <lineage>
        <taxon>Bacteria</taxon>
        <taxon>Pseudomonadati</taxon>
        <taxon>Pseudomonadota</taxon>
        <taxon>Alphaproteobacteria</taxon>
        <taxon>Hyphomicrobiales</taxon>
        <taxon>Beijerinckiaceae</taxon>
        <taxon>Methylocapsa</taxon>
    </lineage>
</organism>
<dbReference type="InterPro" id="IPR036526">
    <property type="entry name" value="C-N_Hydrolase_sf"/>
</dbReference>
<feature type="domain" description="CN hydrolase" evidence="3">
    <location>
        <begin position="1"/>
        <end position="253"/>
    </location>
</feature>
<dbReference type="PROSITE" id="PS01227">
    <property type="entry name" value="UPF0012"/>
    <property type="match status" value="1"/>
</dbReference>
<dbReference type="Gene3D" id="3.60.110.10">
    <property type="entry name" value="Carbon-nitrogen hydrolase"/>
    <property type="match status" value="1"/>
</dbReference>
<dbReference type="Pfam" id="PF00795">
    <property type="entry name" value="CN_hydrolase"/>
    <property type="match status" value="1"/>
</dbReference>
<dbReference type="PANTHER" id="PTHR23088:SF27">
    <property type="entry name" value="DEAMINATED GLUTATHIONE AMIDASE"/>
    <property type="match status" value="1"/>
</dbReference>
<evidence type="ECO:0000259" key="3">
    <source>
        <dbReference type="PROSITE" id="PS50263"/>
    </source>
</evidence>
<evidence type="ECO:0000313" key="5">
    <source>
        <dbReference type="Proteomes" id="UP001626536"/>
    </source>
</evidence>
<dbReference type="Proteomes" id="UP001626536">
    <property type="component" value="Chromosome"/>
</dbReference>
<dbReference type="InterPro" id="IPR045254">
    <property type="entry name" value="Nit1/2_C-N_Hydrolase"/>
</dbReference>
<accession>A0ABZ0HPV6</accession>
<evidence type="ECO:0000256" key="2">
    <source>
        <dbReference type="ARBA" id="ARBA00022801"/>
    </source>
</evidence>